<evidence type="ECO:0000256" key="2">
    <source>
        <dbReference type="ARBA" id="ARBA00023002"/>
    </source>
</evidence>
<dbReference type="Pfam" id="PF14833">
    <property type="entry name" value="NAD_binding_11"/>
    <property type="match status" value="1"/>
</dbReference>
<dbReference type="InterPro" id="IPR006115">
    <property type="entry name" value="6PGDH_NADP-bd"/>
</dbReference>
<keyword evidence="2 7" id="KW-0560">Oxidoreductase</keyword>
<dbReference type="SUPFAM" id="SSF51735">
    <property type="entry name" value="NAD(P)-binding Rossmann-fold domains"/>
    <property type="match status" value="1"/>
</dbReference>
<dbReference type="PANTHER" id="PTHR43060">
    <property type="entry name" value="3-HYDROXYISOBUTYRATE DEHYDROGENASE-LIKE 1, MITOCHONDRIAL-RELATED"/>
    <property type="match status" value="1"/>
</dbReference>
<reference evidence="7" key="1">
    <citation type="journal article" date="2010" name="Nature">
        <title>The Dynamic genome of Hydra.</title>
        <authorList>
            <person name="Chapman J.A."/>
            <person name="Kirkness E.F."/>
            <person name="Simakov O."/>
            <person name="Hampson S.E."/>
            <person name="Mitros T."/>
            <person name="Weinmaier T."/>
            <person name="Rattei T."/>
            <person name="Balasubramanian P.G."/>
            <person name="Borman J."/>
            <person name="Busam D."/>
            <person name="Disbennett K."/>
            <person name="Pfannkoch C."/>
            <person name="Sumin N."/>
            <person name="Sutton G."/>
            <person name="Viswanathan L."/>
            <person name="Walenz B."/>
            <person name="Goodstein D.M."/>
            <person name="Hellsten U."/>
            <person name="Kawashima T."/>
            <person name="Prochnik S.E."/>
            <person name="Putnam N.H."/>
            <person name="Shu S."/>
            <person name="Blumberg B."/>
            <person name="Dana C.E."/>
            <person name="Gee L."/>
            <person name="Kibler D.F."/>
            <person name="Law L."/>
            <person name="Lindgens D."/>
            <person name="Martinez D.E."/>
            <person name="Peng J."/>
            <person name="Wigge P.A."/>
            <person name="Bertulat B."/>
            <person name="Guder C."/>
            <person name="Nakamura Y."/>
            <person name="Ozbek S."/>
            <person name="Watanabe H."/>
            <person name="Khalturin K."/>
            <person name="Hemmrich G."/>
            <person name="Franke A."/>
            <person name="Augustin R."/>
            <person name="Fraune S."/>
            <person name="Hayakawa E."/>
            <person name="Hayakawa S."/>
            <person name="Hirose M."/>
            <person name="Hwang J."/>
            <person name="Ikeo K."/>
            <person name="Nishimiya-Fujisawa C."/>
            <person name="Ogura A."/>
            <person name="Takahashi T."/>
            <person name="Steinmetz P.R."/>
            <person name="Zhang X."/>
            <person name="Aufschnaiter R."/>
            <person name="Eder M.K."/>
            <person name="Gorny A.K."/>
            <person name="Salvenmoser W."/>
            <person name="Heimberg A.M."/>
            <person name="Wheeler B.M."/>
            <person name="Peterson K.J."/>
            <person name="Boettger A."/>
            <person name="Tischler P."/>
            <person name="Wolf A."/>
            <person name="Gojobori T."/>
            <person name="Remington K.A."/>
            <person name="Strausberg R.L."/>
            <person name="Venter J."/>
            <person name="Technau U."/>
            <person name="Hobmayer B."/>
            <person name="Bosch T.C."/>
            <person name="Holstein T.W."/>
            <person name="Fujisawa T."/>
            <person name="Bode H.R."/>
            <person name="David C.N."/>
            <person name="Rokhsar D.S."/>
            <person name="Steele R.E."/>
        </authorList>
    </citation>
    <scope>NUCLEOTIDE SEQUENCE</scope>
</reference>
<feature type="domain" description="3-hydroxyisobutyrate dehydrogenase-like NAD-binding" evidence="6">
    <location>
        <begin position="196"/>
        <end position="307"/>
    </location>
</feature>
<dbReference type="InterPro" id="IPR013328">
    <property type="entry name" value="6PGD_dom2"/>
</dbReference>
<protein>
    <recommendedName>
        <fullName evidence="8">NAD(P)-dependent oxidoreductase</fullName>
    </recommendedName>
</protein>
<evidence type="ECO:0000259" key="6">
    <source>
        <dbReference type="Pfam" id="PF14833"/>
    </source>
</evidence>
<dbReference type="InterPro" id="IPR002204">
    <property type="entry name" value="3-OH-isobutyrate_DH-rel_CS"/>
</dbReference>
<dbReference type="Pfam" id="PF03446">
    <property type="entry name" value="NAD_binding_2"/>
    <property type="match status" value="1"/>
</dbReference>
<dbReference type="GO" id="GO:0051287">
    <property type="term" value="F:NAD binding"/>
    <property type="evidence" value="ECO:0007669"/>
    <property type="project" value="InterPro"/>
</dbReference>
<dbReference type="GO" id="GO:0016054">
    <property type="term" value="P:organic acid catabolic process"/>
    <property type="evidence" value="ECO:0007669"/>
    <property type="project" value="UniProtKB-ARBA"/>
</dbReference>
<dbReference type="SUPFAM" id="SSF48179">
    <property type="entry name" value="6-phosphogluconate dehydrogenase C-terminal domain-like"/>
    <property type="match status" value="1"/>
</dbReference>
<dbReference type="InterPro" id="IPR008927">
    <property type="entry name" value="6-PGluconate_DH-like_C_sf"/>
</dbReference>
<evidence type="ECO:0000259" key="5">
    <source>
        <dbReference type="Pfam" id="PF03446"/>
    </source>
</evidence>
<evidence type="ECO:0000256" key="4">
    <source>
        <dbReference type="PIRSR" id="PIRSR000103-1"/>
    </source>
</evidence>
<keyword evidence="3" id="KW-0520">NAD</keyword>
<dbReference type="Gene3D" id="3.40.50.720">
    <property type="entry name" value="NAD(P)-binding Rossmann-like Domain"/>
    <property type="match status" value="1"/>
</dbReference>
<proteinExistence type="inferred from homology"/>
<name>C9YC24_CURXX</name>
<dbReference type="AlphaFoldDB" id="C9YC24"/>
<gene>
    <name evidence="7" type="ORF">Csp_C22530</name>
</gene>
<feature type="domain" description="6-phosphogluconate dehydrogenase NADP-binding" evidence="5">
    <location>
        <begin position="33"/>
        <end position="193"/>
    </location>
</feature>
<evidence type="ECO:0000313" key="7">
    <source>
        <dbReference type="EMBL" id="CBA30235.1"/>
    </source>
</evidence>
<sequence>MRPCRRWPTLTHATPSRLCTNAGRTAMQHGRDTIGFIGLGLMGHGMAKNIVEKGYALTVCARKPSAALDDLLSRGAEQVDTPMAVARQASVVFLCVTGSPDVEAIVRGAMGLAKGLRPGTVVVDCSTSDPTSTVALAAELAAMDVTLVDAPLSRTPKEAWEGTLDTMVGADAQTLERIRPILSTWAARIVHVGGPGDGHRLKLINNFVAMGYAALYSEALTLAQAVGIGPQRVDAVLRNGRMDCGFYQTFMDYTLNGNREAHKFTLKNAFKDMRYLESMADAAGISNSLGNAVKNSFAMALATGGAEAYVPMLPENVARLSGVDLTPAPKPKDSP</sequence>
<dbReference type="InterPro" id="IPR029154">
    <property type="entry name" value="HIBADH-like_NADP-bd"/>
</dbReference>
<organism evidence="7">
    <name type="scientific">Curvibacter symbiont subsp. Hydra magnipapillata</name>
    <dbReference type="NCBI Taxonomy" id="667019"/>
    <lineage>
        <taxon>Bacteria</taxon>
        <taxon>Pseudomonadati</taxon>
        <taxon>Pseudomonadota</taxon>
        <taxon>Betaproteobacteria</taxon>
        <taxon>Burkholderiales</taxon>
        <taxon>Comamonadaceae</taxon>
        <taxon>Curvibacter</taxon>
    </lineage>
</organism>
<dbReference type="InterPro" id="IPR015815">
    <property type="entry name" value="HIBADH-related"/>
</dbReference>
<dbReference type="InterPro" id="IPR036291">
    <property type="entry name" value="NAD(P)-bd_dom_sf"/>
</dbReference>
<comment type="similarity">
    <text evidence="1">Belongs to the HIBADH-related family.</text>
</comment>
<dbReference type="PROSITE" id="PS00895">
    <property type="entry name" value="3_HYDROXYISOBUT_DH"/>
    <property type="match status" value="1"/>
</dbReference>
<dbReference type="Gene3D" id="1.10.1040.10">
    <property type="entry name" value="N-(1-d-carboxylethyl)-l-norvaline Dehydrogenase, domain 2"/>
    <property type="match status" value="1"/>
</dbReference>
<dbReference type="PIRSF" id="PIRSF000103">
    <property type="entry name" value="HIBADH"/>
    <property type="match status" value="1"/>
</dbReference>
<dbReference type="GO" id="GO:0016491">
    <property type="term" value="F:oxidoreductase activity"/>
    <property type="evidence" value="ECO:0007669"/>
    <property type="project" value="UniProtKB-KW"/>
</dbReference>
<evidence type="ECO:0008006" key="8">
    <source>
        <dbReference type="Google" id="ProtNLM"/>
    </source>
</evidence>
<accession>C9YC24</accession>
<dbReference type="EMBL" id="FN543105">
    <property type="protein sequence ID" value="CBA30235.1"/>
    <property type="molecule type" value="Genomic_DNA"/>
</dbReference>
<evidence type="ECO:0000256" key="1">
    <source>
        <dbReference type="ARBA" id="ARBA00009080"/>
    </source>
</evidence>
<evidence type="ECO:0000256" key="3">
    <source>
        <dbReference type="ARBA" id="ARBA00023027"/>
    </source>
</evidence>
<dbReference type="GO" id="GO:0050661">
    <property type="term" value="F:NADP binding"/>
    <property type="evidence" value="ECO:0007669"/>
    <property type="project" value="InterPro"/>
</dbReference>
<dbReference type="PANTHER" id="PTHR43060:SF15">
    <property type="entry name" value="3-HYDROXYISOBUTYRATE DEHYDROGENASE-LIKE 1, MITOCHONDRIAL-RELATED"/>
    <property type="match status" value="1"/>
</dbReference>
<feature type="active site" evidence="4">
    <location>
        <position position="202"/>
    </location>
</feature>